<evidence type="ECO:0008006" key="3">
    <source>
        <dbReference type="Google" id="ProtNLM"/>
    </source>
</evidence>
<sequence length="89" mass="10650">MDIIKRLFKKKEEVINFEQAEPLLQRYYRRGALSASDFNYYNSSSDVGRKKFYEDMLYTGWIAEADIPEIYREEVKTKVAQVIEENKNK</sequence>
<protein>
    <recommendedName>
        <fullName evidence="3">XkdX family protein</fullName>
    </recommendedName>
</protein>
<gene>
    <name evidence="1" type="ORF">DET54_10517</name>
</gene>
<dbReference type="Proteomes" id="UP000248827">
    <property type="component" value="Unassembled WGS sequence"/>
</dbReference>
<reference evidence="1 2" key="1">
    <citation type="submission" date="2018-06" db="EMBL/GenBank/DDBJ databases">
        <title>Freshwater and sediment microbial communities from various areas in North America, analyzing microbe dynamics in response to fracking.</title>
        <authorList>
            <person name="Lamendella R."/>
        </authorList>
    </citation>
    <scope>NUCLEOTIDE SEQUENCE [LARGE SCALE GENOMIC DNA]</scope>
    <source>
        <strain evidence="1 2">NG-13</strain>
    </source>
</reference>
<organism evidence="1 2">
    <name type="scientific">Paenibacillus pabuli</name>
    <dbReference type="NCBI Taxonomy" id="1472"/>
    <lineage>
        <taxon>Bacteria</taxon>
        <taxon>Bacillati</taxon>
        <taxon>Bacillota</taxon>
        <taxon>Bacilli</taxon>
        <taxon>Bacillales</taxon>
        <taxon>Paenibacillaceae</taxon>
        <taxon>Paenibacillus</taxon>
    </lineage>
</organism>
<evidence type="ECO:0000313" key="2">
    <source>
        <dbReference type="Proteomes" id="UP000248827"/>
    </source>
</evidence>
<accession>A0ABX9BKM3</accession>
<dbReference type="RefSeq" id="WP_111619793.1">
    <property type="nucleotide sequence ID" value="NZ_QLLI01000005.1"/>
</dbReference>
<keyword evidence="2" id="KW-1185">Reference proteome</keyword>
<comment type="caution">
    <text evidence="1">The sequence shown here is derived from an EMBL/GenBank/DDBJ whole genome shotgun (WGS) entry which is preliminary data.</text>
</comment>
<proteinExistence type="predicted"/>
<dbReference type="EMBL" id="QLLI01000005">
    <property type="protein sequence ID" value="RAI97058.1"/>
    <property type="molecule type" value="Genomic_DNA"/>
</dbReference>
<name>A0ABX9BKM3_9BACL</name>
<evidence type="ECO:0000313" key="1">
    <source>
        <dbReference type="EMBL" id="RAI97058.1"/>
    </source>
</evidence>